<dbReference type="PANTHER" id="PTHR43496">
    <property type="entry name" value="PROTEIN LPLB"/>
    <property type="match status" value="1"/>
</dbReference>
<evidence type="ECO:0000256" key="5">
    <source>
        <dbReference type="RuleBase" id="RU363032"/>
    </source>
</evidence>
<dbReference type="PANTHER" id="PTHR43496:SF1">
    <property type="entry name" value="POLYGALACTURONAN_RHAMNOGALACTURONAN TRANSPORT SYSTEM PERMEASE PROTEIN YTEP"/>
    <property type="match status" value="1"/>
</dbReference>
<reference evidence="8 9" key="2">
    <citation type="submission" date="2017-06" db="EMBL/GenBank/DDBJ databases">
        <authorList>
            <person name="Varghese N."/>
            <person name="Submissions S."/>
        </authorList>
    </citation>
    <scope>NUCLEOTIDE SEQUENCE [LARGE SCALE GENOMIC DNA]</scope>
    <source>
        <strain evidence="8 9">RLD-1</strain>
    </source>
</reference>
<dbReference type="InterPro" id="IPR017664">
    <property type="entry name" value="AminoethylPonate_ABC_perm-1"/>
</dbReference>
<accession>A0A239JC93</accession>
<keyword evidence="9" id="KW-1185">Reference proteome</keyword>
<protein>
    <submittedName>
        <fullName evidence="7">Iron(III) transport system permease protein</fullName>
    </submittedName>
</protein>
<evidence type="ECO:0000256" key="4">
    <source>
        <dbReference type="ARBA" id="ARBA00023136"/>
    </source>
</evidence>
<keyword evidence="4 5" id="KW-0472">Membrane</keyword>
<comment type="subcellular location">
    <subcellularLocation>
        <location evidence="1 5">Cell membrane</location>
        <topology evidence="1 5">Multi-pass membrane protein</topology>
    </subcellularLocation>
</comment>
<dbReference type="EMBL" id="FZPC01000012">
    <property type="protein sequence ID" value="SNT03656.1"/>
    <property type="molecule type" value="Genomic_DNA"/>
</dbReference>
<name>A0A239JC93_9PSED</name>
<organism evidence="7 10">
    <name type="scientific">Pseudomonas delhiensis</name>
    <dbReference type="NCBI Taxonomy" id="366289"/>
    <lineage>
        <taxon>Bacteria</taxon>
        <taxon>Pseudomonadati</taxon>
        <taxon>Pseudomonadota</taxon>
        <taxon>Gammaproteobacteria</taxon>
        <taxon>Pseudomonadales</taxon>
        <taxon>Pseudomonadaceae</taxon>
        <taxon>Pseudomonas</taxon>
    </lineage>
</organism>
<feature type="transmembrane region" description="Helical" evidence="5">
    <location>
        <begin position="421"/>
        <end position="441"/>
    </location>
</feature>
<feature type="transmembrane region" description="Helical" evidence="5">
    <location>
        <begin position="300"/>
        <end position="324"/>
    </location>
</feature>
<feature type="domain" description="ABC transmembrane type-1" evidence="6">
    <location>
        <begin position="75"/>
        <end position="271"/>
    </location>
</feature>
<feature type="transmembrane region" description="Helical" evidence="5">
    <location>
        <begin position="20"/>
        <end position="46"/>
    </location>
</feature>
<evidence type="ECO:0000313" key="7">
    <source>
        <dbReference type="EMBL" id="SDH95668.1"/>
    </source>
</evidence>
<dbReference type="AlphaFoldDB" id="A0A239JC93"/>
<feature type="domain" description="ABC transmembrane type-1" evidence="6">
    <location>
        <begin position="352"/>
        <end position="547"/>
    </location>
</feature>
<feature type="transmembrane region" description="Helical" evidence="5">
    <location>
        <begin position="207"/>
        <end position="229"/>
    </location>
</feature>
<keyword evidence="3 5" id="KW-1133">Transmembrane helix</keyword>
<gene>
    <name evidence="7" type="ORF">SAMN05216189_1001101</name>
    <name evidence="8" type="ORF">SAMN06295949_11274</name>
</gene>
<dbReference type="CDD" id="cd06261">
    <property type="entry name" value="TM_PBP2"/>
    <property type="match status" value="1"/>
</dbReference>
<feature type="transmembrane region" description="Helical" evidence="5">
    <location>
        <begin position="487"/>
        <end position="506"/>
    </location>
</feature>
<feature type="transmembrane region" description="Helical" evidence="5">
    <location>
        <begin position="81"/>
        <end position="101"/>
    </location>
</feature>
<dbReference type="PROSITE" id="PS50928">
    <property type="entry name" value="ABC_TM1"/>
    <property type="match status" value="2"/>
</dbReference>
<evidence type="ECO:0000256" key="1">
    <source>
        <dbReference type="ARBA" id="ARBA00004651"/>
    </source>
</evidence>
<feature type="transmembrane region" description="Helical" evidence="5">
    <location>
        <begin position="256"/>
        <end position="274"/>
    </location>
</feature>
<evidence type="ECO:0000313" key="8">
    <source>
        <dbReference type="EMBL" id="SNT03656.1"/>
    </source>
</evidence>
<dbReference type="SUPFAM" id="SSF161098">
    <property type="entry name" value="MetI-like"/>
    <property type="match status" value="2"/>
</dbReference>
<dbReference type="GO" id="GO:0055085">
    <property type="term" value="P:transmembrane transport"/>
    <property type="evidence" value="ECO:0007669"/>
    <property type="project" value="InterPro"/>
</dbReference>
<reference evidence="7 10" key="1">
    <citation type="submission" date="2016-10" db="EMBL/GenBank/DDBJ databases">
        <authorList>
            <person name="de Groot N.N."/>
        </authorList>
    </citation>
    <scope>NUCLEOTIDE SEQUENCE [LARGE SCALE GENOMIC DNA]</scope>
    <source>
        <strain evidence="7 10">CCM 7361</strain>
    </source>
</reference>
<dbReference type="GO" id="GO:0005886">
    <property type="term" value="C:plasma membrane"/>
    <property type="evidence" value="ECO:0007669"/>
    <property type="project" value="UniProtKB-SubCell"/>
</dbReference>
<evidence type="ECO:0000313" key="10">
    <source>
        <dbReference type="Proteomes" id="UP000199693"/>
    </source>
</evidence>
<keyword evidence="2 5" id="KW-0812">Transmembrane</keyword>
<evidence type="ECO:0000256" key="2">
    <source>
        <dbReference type="ARBA" id="ARBA00022692"/>
    </source>
</evidence>
<feature type="transmembrane region" description="Helical" evidence="5">
    <location>
        <begin position="356"/>
        <end position="377"/>
    </location>
</feature>
<evidence type="ECO:0000313" key="9">
    <source>
        <dbReference type="Proteomes" id="UP000198309"/>
    </source>
</evidence>
<dbReference type="Proteomes" id="UP000199693">
    <property type="component" value="Unassembled WGS sequence"/>
</dbReference>
<feature type="transmembrane region" description="Helical" evidence="5">
    <location>
        <begin position="113"/>
        <end position="134"/>
    </location>
</feature>
<feature type="transmembrane region" description="Helical" evidence="5">
    <location>
        <begin position="389"/>
        <end position="415"/>
    </location>
</feature>
<dbReference type="Pfam" id="PF00528">
    <property type="entry name" value="BPD_transp_1"/>
    <property type="match status" value="2"/>
</dbReference>
<dbReference type="EMBL" id="FNEC01000001">
    <property type="protein sequence ID" value="SDH95668.1"/>
    <property type="molecule type" value="Genomic_DNA"/>
</dbReference>
<evidence type="ECO:0000259" key="6">
    <source>
        <dbReference type="PROSITE" id="PS50928"/>
    </source>
</evidence>
<evidence type="ECO:0000256" key="3">
    <source>
        <dbReference type="ARBA" id="ARBA00022989"/>
    </source>
</evidence>
<dbReference type="NCBIfam" id="TIGR03262">
    <property type="entry name" value="PhnU2"/>
    <property type="match status" value="1"/>
</dbReference>
<feature type="transmembrane region" description="Helical" evidence="5">
    <location>
        <begin position="526"/>
        <end position="549"/>
    </location>
</feature>
<comment type="similarity">
    <text evidence="5">Belongs to the binding-protein-dependent transport system permease family.</text>
</comment>
<dbReference type="InterPro" id="IPR035906">
    <property type="entry name" value="MetI-like_sf"/>
</dbReference>
<keyword evidence="5" id="KW-0813">Transport</keyword>
<proteinExistence type="inferred from homology"/>
<dbReference type="Proteomes" id="UP000198309">
    <property type="component" value="Unassembled WGS sequence"/>
</dbReference>
<dbReference type="Gene3D" id="1.10.3720.10">
    <property type="entry name" value="MetI-like"/>
    <property type="match status" value="2"/>
</dbReference>
<feature type="transmembrane region" description="Helical" evidence="5">
    <location>
        <begin position="149"/>
        <end position="171"/>
    </location>
</feature>
<dbReference type="InterPro" id="IPR000515">
    <property type="entry name" value="MetI-like"/>
</dbReference>
<sequence>MKLDPTLAAGRARGDLGDRLFILGGKLLLLALLALAVLLPLLAIFWRGFSGAEGQGGGLTAMAELLASANFHWLLGNSLKVSLSVAAIVVPLAYGFAYALQRTLIPGKGLWRGISLLPLLAPSMLPGIALIYLFGNQGLLRAWVPDNIYGYWGIVLGEAIYTFPHALMILLSALSLADARLFDAASSMGASPWKAFRSITWPASRQGVFAAFCLVFTLTITDFGVPVVVGGDYQVLALEAYKAVVGQQQFGRGAQIGMLLLLPALLSFAVDAWLRRRQGDSMSGRAQVFQPKPSRGRDGAYLALVLLVSAVILGVLGMAVYSSLVKFWPYNLSLSLRHYAFEETAGGGWLAYRNSLTLATCTALFGSLLIFSGAYLIEKTREQAWLNQLLRMLCFVPMAVPGLVLGLGYVFFFNLPGNPLHVFYGSLTLLVVCTIAHYLTTAQMTATTALRQLDGEFEAAALSLKMPLWRHYLKVTLPICLPALLDIVRYLFVSAMTTVSAAIFLYSPDSILAAVAVLNMDDAGNVGGAAAMSTLILLTSAAASILLALASRGLLRRSQAWRRGGH</sequence>